<sequence length="221" mass="24790">MEECGYLIYNLRIREIISELPVFSSSSASFPNPNFRAPLHPLTSQSHHIPPGPVLHHPTLVVQHGLFPLSSSFSLNETLPIFSDHLSREWTNARPSFNNISTSIGAPTSHIPWLPMHYENAPRALAHRSANIVFAFDPRFVNSRIAIVNIELIHIFNESNISSSAKSDYELAPHVHAGHGSLSLVKLPSWERLTPSSLISVPHWLLHFYFMIAIVTTLLDL</sequence>
<keyword evidence="2" id="KW-1185">Reference proteome</keyword>
<evidence type="ECO:0000313" key="2">
    <source>
        <dbReference type="Proteomes" id="UP000784294"/>
    </source>
</evidence>
<dbReference type="AlphaFoldDB" id="A0A448WHV4"/>
<comment type="caution">
    <text evidence="1">The sequence shown here is derived from an EMBL/GenBank/DDBJ whole genome shotgun (WGS) entry which is preliminary data.</text>
</comment>
<protein>
    <submittedName>
        <fullName evidence="1">Uncharacterized protein</fullName>
    </submittedName>
</protein>
<reference evidence="1" key="1">
    <citation type="submission" date="2018-11" db="EMBL/GenBank/DDBJ databases">
        <authorList>
            <consortium name="Pathogen Informatics"/>
        </authorList>
    </citation>
    <scope>NUCLEOTIDE SEQUENCE</scope>
</reference>
<organism evidence="1 2">
    <name type="scientific">Protopolystoma xenopodis</name>
    <dbReference type="NCBI Taxonomy" id="117903"/>
    <lineage>
        <taxon>Eukaryota</taxon>
        <taxon>Metazoa</taxon>
        <taxon>Spiralia</taxon>
        <taxon>Lophotrochozoa</taxon>
        <taxon>Platyhelminthes</taxon>
        <taxon>Monogenea</taxon>
        <taxon>Polyopisthocotylea</taxon>
        <taxon>Polystomatidea</taxon>
        <taxon>Polystomatidae</taxon>
        <taxon>Protopolystoma</taxon>
    </lineage>
</organism>
<dbReference type="OrthoDB" id="9986652at2759"/>
<evidence type="ECO:0000313" key="1">
    <source>
        <dbReference type="EMBL" id="VEL12038.1"/>
    </source>
</evidence>
<dbReference type="Proteomes" id="UP000784294">
    <property type="component" value="Unassembled WGS sequence"/>
</dbReference>
<accession>A0A448WHV4</accession>
<gene>
    <name evidence="1" type="ORF">PXEA_LOCUS5478</name>
</gene>
<name>A0A448WHV4_9PLAT</name>
<proteinExistence type="predicted"/>
<dbReference type="EMBL" id="CAAALY010013589">
    <property type="protein sequence ID" value="VEL12038.1"/>
    <property type="molecule type" value="Genomic_DNA"/>
</dbReference>